<feature type="signal peptide" evidence="2">
    <location>
        <begin position="1"/>
        <end position="28"/>
    </location>
</feature>
<gene>
    <name evidence="3" type="ORF">ACFSXZ_20505</name>
</gene>
<dbReference type="InterPro" id="IPR018114">
    <property type="entry name" value="TRYPSIN_HIS"/>
</dbReference>
<dbReference type="InterPro" id="IPR009003">
    <property type="entry name" value="Peptidase_S1_PA"/>
</dbReference>
<dbReference type="EMBL" id="JBHUKR010000009">
    <property type="protein sequence ID" value="MFD2418711.1"/>
    <property type="molecule type" value="Genomic_DNA"/>
</dbReference>
<dbReference type="Gene3D" id="2.40.10.10">
    <property type="entry name" value="Trypsin-like serine proteases"/>
    <property type="match status" value="2"/>
</dbReference>
<evidence type="ECO:0000256" key="1">
    <source>
        <dbReference type="ARBA" id="ARBA00022729"/>
    </source>
</evidence>
<organism evidence="3 4">
    <name type="scientific">Amycolatopsis pigmentata</name>
    <dbReference type="NCBI Taxonomy" id="450801"/>
    <lineage>
        <taxon>Bacteria</taxon>
        <taxon>Bacillati</taxon>
        <taxon>Actinomycetota</taxon>
        <taxon>Actinomycetes</taxon>
        <taxon>Pseudonocardiales</taxon>
        <taxon>Pseudonocardiaceae</taxon>
        <taxon>Amycolatopsis</taxon>
    </lineage>
</organism>
<protein>
    <submittedName>
        <fullName evidence="3">Trypsin-like serine peptidase</fullName>
        <ecNumber evidence="3">3.4.21.-</ecNumber>
    </submittedName>
</protein>
<evidence type="ECO:0000313" key="4">
    <source>
        <dbReference type="Proteomes" id="UP001597417"/>
    </source>
</evidence>
<dbReference type="RefSeq" id="WP_378266718.1">
    <property type="nucleotide sequence ID" value="NZ_JBHUKR010000009.1"/>
</dbReference>
<accession>A0ABW5FV50</accession>
<dbReference type="InterPro" id="IPR050966">
    <property type="entry name" value="Glutamyl_endopeptidase"/>
</dbReference>
<evidence type="ECO:0000256" key="2">
    <source>
        <dbReference type="SAM" id="SignalP"/>
    </source>
</evidence>
<dbReference type="PROSITE" id="PS00134">
    <property type="entry name" value="TRYPSIN_HIS"/>
    <property type="match status" value="1"/>
</dbReference>
<keyword evidence="4" id="KW-1185">Reference proteome</keyword>
<name>A0ABW5FV50_9PSEU</name>
<keyword evidence="1 2" id="KW-0732">Signal</keyword>
<dbReference type="SUPFAM" id="SSF50494">
    <property type="entry name" value="Trypsin-like serine proteases"/>
    <property type="match status" value="1"/>
</dbReference>
<dbReference type="EC" id="3.4.21.-" evidence="3"/>
<sequence>MKVKARAGFLLAASVLTAGFVAPASAGAQQTPSPAVHQLSDSAAAKDFWTPADMRAATPLDGLVQTVNSLAGQVAGGLPSLIPSTPSSSTPGSVWTGGGKVTKTAGRVFFLYNGAKASCSGDAVTSGNSSTVITAGHCVKLNGTWHTNWVFVPGYNNGNAPYGQWPAKKTMSTPQWAASEDLNYDVGAAVVDTVNGRRLTDVVGGQGIAFNQARGQRMYSFGYPAEVPYDGTKLDYCAGTTFTDYFGSNDNGLNCDMTGGSSGGPWFQSFDSAAGTGVQNSVNSFGYNFLPGFMFGPYFGADAQKLYNTAASS</sequence>
<dbReference type="GO" id="GO:0016787">
    <property type="term" value="F:hydrolase activity"/>
    <property type="evidence" value="ECO:0007669"/>
    <property type="project" value="UniProtKB-KW"/>
</dbReference>
<feature type="chain" id="PRO_5047109194" evidence="2">
    <location>
        <begin position="29"/>
        <end position="313"/>
    </location>
</feature>
<comment type="caution">
    <text evidence="3">The sequence shown here is derived from an EMBL/GenBank/DDBJ whole genome shotgun (WGS) entry which is preliminary data.</text>
</comment>
<reference evidence="4" key="1">
    <citation type="journal article" date="2019" name="Int. J. Syst. Evol. Microbiol.">
        <title>The Global Catalogue of Microorganisms (GCM) 10K type strain sequencing project: providing services to taxonomists for standard genome sequencing and annotation.</title>
        <authorList>
            <consortium name="The Broad Institute Genomics Platform"/>
            <consortium name="The Broad Institute Genome Sequencing Center for Infectious Disease"/>
            <person name="Wu L."/>
            <person name="Ma J."/>
        </authorList>
    </citation>
    <scope>NUCLEOTIDE SEQUENCE [LARGE SCALE GENOMIC DNA]</scope>
    <source>
        <strain evidence="4">CGMCC 4.7645</strain>
    </source>
</reference>
<dbReference type="Proteomes" id="UP001597417">
    <property type="component" value="Unassembled WGS sequence"/>
</dbReference>
<proteinExistence type="predicted"/>
<keyword evidence="3" id="KW-0378">Hydrolase</keyword>
<dbReference type="InterPro" id="IPR043504">
    <property type="entry name" value="Peptidase_S1_PA_chymotrypsin"/>
</dbReference>
<evidence type="ECO:0000313" key="3">
    <source>
        <dbReference type="EMBL" id="MFD2418711.1"/>
    </source>
</evidence>
<dbReference type="PANTHER" id="PTHR15462:SF19">
    <property type="entry name" value="PEPTIDASE S1 DOMAIN-CONTAINING PROTEIN"/>
    <property type="match status" value="1"/>
</dbReference>
<dbReference type="PANTHER" id="PTHR15462">
    <property type="entry name" value="SERINE PROTEASE"/>
    <property type="match status" value="1"/>
</dbReference>